<evidence type="ECO:0000256" key="4">
    <source>
        <dbReference type="ARBA" id="ARBA00023274"/>
    </source>
</evidence>
<dbReference type="InterPro" id="IPR007264">
    <property type="entry name" value="H/ACA_rnp_Nop10"/>
</dbReference>
<dbReference type="GO" id="GO:0030515">
    <property type="term" value="F:snoRNA binding"/>
    <property type="evidence" value="ECO:0007669"/>
    <property type="project" value="InterPro"/>
</dbReference>
<dbReference type="OrthoDB" id="282185at2759"/>
<dbReference type="GO" id="GO:0001522">
    <property type="term" value="P:pseudouridine synthesis"/>
    <property type="evidence" value="ECO:0007669"/>
    <property type="project" value="InterPro"/>
</dbReference>
<reference evidence="6 7" key="1">
    <citation type="journal article" date="2010" name="Cell">
        <title>The genome of Naegleria gruberi illuminates early eukaryotic versatility.</title>
        <authorList>
            <person name="Fritz-Laylin L.K."/>
            <person name="Prochnik S.E."/>
            <person name="Ginger M.L."/>
            <person name="Dacks J.B."/>
            <person name="Carpenter M.L."/>
            <person name="Field M.C."/>
            <person name="Kuo A."/>
            <person name="Paredez A."/>
            <person name="Chapman J."/>
            <person name="Pham J."/>
            <person name="Shu S."/>
            <person name="Neupane R."/>
            <person name="Cipriano M."/>
            <person name="Mancuso J."/>
            <person name="Tu H."/>
            <person name="Salamov A."/>
            <person name="Lindquist E."/>
            <person name="Shapiro H."/>
            <person name="Lucas S."/>
            <person name="Grigoriev I.V."/>
            <person name="Cande W.Z."/>
            <person name="Fulton C."/>
            <person name="Rokhsar D.S."/>
            <person name="Dawson S.C."/>
        </authorList>
    </citation>
    <scope>NUCLEOTIDE SEQUENCE [LARGE SCALE GENOMIC DNA]</scope>
    <source>
        <strain evidence="6 7">NEG-M</strain>
    </source>
</reference>
<name>D2UZZ8_NAEGR</name>
<dbReference type="SUPFAM" id="SSF144210">
    <property type="entry name" value="Nop10-like SnoRNP"/>
    <property type="match status" value="1"/>
</dbReference>
<keyword evidence="2" id="KW-0690">Ribosome biogenesis</keyword>
<dbReference type="GeneID" id="8863002"/>
<feature type="non-terminal residue" evidence="6">
    <location>
        <position position="62"/>
    </location>
</feature>
<organism evidence="7">
    <name type="scientific">Naegleria gruberi</name>
    <name type="common">Amoeba</name>
    <dbReference type="NCBI Taxonomy" id="5762"/>
    <lineage>
        <taxon>Eukaryota</taxon>
        <taxon>Discoba</taxon>
        <taxon>Heterolobosea</taxon>
        <taxon>Tetramitia</taxon>
        <taxon>Eutetramitia</taxon>
        <taxon>Vahlkampfiidae</taxon>
        <taxon>Naegleria</taxon>
    </lineage>
</organism>
<proteinExistence type="inferred from homology"/>
<evidence type="ECO:0000313" key="6">
    <source>
        <dbReference type="EMBL" id="EFC50251.1"/>
    </source>
</evidence>
<keyword evidence="7" id="KW-1185">Reference proteome</keyword>
<sequence>MRLRYCEACQTYTIKYVCDNKSTTCEKNPVATRPAHPARFSPADTYSQYRIDLKRKYGLLPT</sequence>
<keyword evidence="3" id="KW-0698">rRNA processing</keyword>
<dbReference type="Pfam" id="PF04135">
    <property type="entry name" value="Nop10p"/>
    <property type="match status" value="1"/>
</dbReference>
<dbReference type="EMBL" id="GG738846">
    <property type="protein sequence ID" value="EFC50251.1"/>
    <property type="molecule type" value="Genomic_DNA"/>
</dbReference>
<evidence type="ECO:0000256" key="2">
    <source>
        <dbReference type="ARBA" id="ARBA00022517"/>
    </source>
</evidence>
<dbReference type="AlphaFoldDB" id="D2UZZ8"/>
<dbReference type="Proteomes" id="UP000006671">
    <property type="component" value="Unassembled WGS sequence"/>
</dbReference>
<accession>D2UZZ8</accession>
<dbReference type="InterPro" id="IPR036756">
    <property type="entry name" value="H/ACA_rnp_Nop10_sf"/>
</dbReference>
<dbReference type="VEuPathDB" id="AmoebaDB:NAEGRDRAFT_5785"/>
<evidence type="ECO:0000256" key="5">
    <source>
        <dbReference type="ARBA" id="ARBA00030185"/>
    </source>
</evidence>
<gene>
    <name evidence="6" type="ORF">NAEGRDRAFT_5785</name>
</gene>
<dbReference type="InParanoid" id="D2UZZ8"/>
<dbReference type="OMA" id="RYCEACQ"/>
<dbReference type="PANTHER" id="PTHR13305:SF0">
    <property type="entry name" value="H_ACA RIBONUCLEOPROTEIN COMPLEX SUBUNIT 3"/>
    <property type="match status" value="1"/>
</dbReference>
<evidence type="ECO:0000256" key="3">
    <source>
        <dbReference type="ARBA" id="ARBA00022552"/>
    </source>
</evidence>
<evidence type="ECO:0000313" key="7">
    <source>
        <dbReference type="Proteomes" id="UP000006671"/>
    </source>
</evidence>
<protein>
    <recommendedName>
        <fullName evidence="5">Nucleolar protein 10</fullName>
    </recommendedName>
</protein>
<dbReference type="RefSeq" id="XP_002682995.1">
    <property type="nucleotide sequence ID" value="XM_002682949.1"/>
</dbReference>
<keyword evidence="4" id="KW-0687">Ribonucleoprotein</keyword>
<dbReference type="Gene3D" id="2.20.28.40">
    <property type="entry name" value="H/ACA ribonucleoprotein complex, subunit Nop10"/>
    <property type="match status" value="1"/>
</dbReference>
<evidence type="ECO:0000256" key="1">
    <source>
        <dbReference type="ARBA" id="ARBA00009462"/>
    </source>
</evidence>
<dbReference type="PANTHER" id="PTHR13305">
    <property type="entry name" value="RIBOSOME BIOGENESIS PROTEIN NOP10"/>
    <property type="match status" value="1"/>
</dbReference>
<comment type="similarity">
    <text evidence="1">Belongs to the NOP10 family.</text>
</comment>
<dbReference type="GO" id="GO:1990904">
    <property type="term" value="C:ribonucleoprotein complex"/>
    <property type="evidence" value="ECO:0007669"/>
    <property type="project" value="UniProtKB-KW"/>
</dbReference>
<dbReference type="KEGG" id="ngr:NAEGRDRAFT_5785"/>
<dbReference type="GO" id="GO:0006364">
    <property type="term" value="P:rRNA processing"/>
    <property type="evidence" value="ECO:0007669"/>
    <property type="project" value="UniProtKB-KW"/>
</dbReference>